<dbReference type="SUPFAM" id="SSF49785">
    <property type="entry name" value="Galactose-binding domain-like"/>
    <property type="match status" value="1"/>
</dbReference>
<evidence type="ECO:0000256" key="1">
    <source>
        <dbReference type="ARBA" id="ARBA00022801"/>
    </source>
</evidence>
<feature type="domain" description="Xaa-Pro dipeptidyl-peptidase C-terminal" evidence="2">
    <location>
        <begin position="343"/>
        <end position="621"/>
    </location>
</feature>
<dbReference type="RefSeq" id="WP_223250117.1">
    <property type="nucleotide sequence ID" value="NZ_CP029843.1"/>
</dbReference>
<accession>A0A2U9T9E7</accession>
<dbReference type="KEGG" id="lmb:C9I47_2184"/>
<organism evidence="3 4">
    <name type="scientific">Marilutibacter maris</name>
    <dbReference type="NCBI Taxonomy" id="1605891"/>
    <lineage>
        <taxon>Bacteria</taxon>
        <taxon>Pseudomonadati</taxon>
        <taxon>Pseudomonadota</taxon>
        <taxon>Gammaproteobacteria</taxon>
        <taxon>Lysobacterales</taxon>
        <taxon>Lysobacteraceae</taxon>
        <taxon>Marilutibacter</taxon>
    </lineage>
</organism>
<gene>
    <name evidence="3" type="ORF">C9I47_2184</name>
</gene>
<dbReference type="InterPro" id="IPR029058">
    <property type="entry name" value="AB_hydrolase_fold"/>
</dbReference>
<dbReference type="Proteomes" id="UP000249447">
    <property type="component" value="Chromosome"/>
</dbReference>
<name>A0A2U9T9E7_9GAMM</name>
<reference evidence="3 4" key="1">
    <citation type="submission" date="2018-05" db="EMBL/GenBank/DDBJ databases">
        <title>The complete genome of Lysobacter maris HZ9B, a marine bacterium antagonistic against terrestrial plant pathogens.</title>
        <authorList>
            <person name="Zhang X.-Q."/>
        </authorList>
    </citation>
    <scope>NUCLEOTIDE SEQUENCE [LARGE SCALE GENOMIC DNA]</scope>
    <source>
        <strain evidence="3 4">HZ9B</strain>
    </source>
</reference>
<dbReference type="EMBL" id="CP029843">
    <property type="protein sequence ID" value="AWV07867.1"/>
    <property type="molecule type" value="Genomic_DNA"/>
</dbReference>
<dbReference type="PANTHER" id="PTHR43056:SF10">
    <property type="entry name" value="COCE_NOND FAMILY, PUTATIVE (AFU_ORTHOLOGUE AFUA_7G00600)-RELATED"/>
    <property type="match status" value="1"/>
</dbReference>
<dbReference type="PANTHER" id="PTHR43056">
    <property type="entry name" value="PEPTIDASE S9 PROLYL OLIGOPEPTIDASE"/>
    <property type="match status" value="1"/>
</dbReference>
<keyword evidence="4" id="KW-1185">Reference proteome</keyword>
<dbReference type="InterPro" id="IPR050585">
    <property type="entry name" value="Xaa-Pro_dipeptidyl-ppase/CocE"/>
</dbReference>
<dbReference type="InterPro" id="IPR013736">
    <property type="entry name" value="Xaa-Pro_dipept_C"/>
</dbReference>
<dbReference type="GO" id="GO:0008239">
    <property type="term" value="F:dipeptidyl-peptidase activity"/>
    <property type="evidence" value="ECO:0007669"/>
    <property type="project" value="InterPro"/>
</dbReference>
<dbReference type="Gene3D" id="1.10.3020.10">
    <property type="entry name" value="alpha-amino acid ester hydrolase ( Helical cap domain)"/>
    <property type="match status" value="1"/>
</dbReference>
<proteinExistence type="predicted"/>
<dbReference type="SUPFAM" id="SSF53474">
    <property type="entry name" value="alpha/beta-Hydrolases"/>
    <property type="match status" value="1"/>
</dbReference>
<dbReference type="Pfam" id="PF08530">
    <property type="entry name" value="PepX_C"/>
    <property type="match status" value="1"/>
</dbReference>
<dbReference type="Gene3D" id="2.60.120.260">
    <property type="entry name" value="Galactose-binding domain-like"/>
    <property type="match status" value="1"/>
</dbReference>
<sequence length="632" mass="70485">MDGSENSAALASGPFAVVVLRDARIRMRDGVVLATDLYLPRAPDGEARRWPCILERTPYDKGGTAGSDVTAVSDAPVSKPAIARWFASHGYAMAMQDCRGRYASGGEFTKYLNEGEDGVDTVAWLAEQDWSNGWVLTQGLSYCAHAQTALGSFAPAALFAQFVDSGGFSNAYQGGIRQGGAFELKQATWALKHALLSPATAADPVRARALREQDMRAWFARMPWRRGDSPVSAAPEYEEYLFDQWERADFGDYWKQRALCGERHYDGYADVPMVHMSSWYDPYVRTAIDNYLGLSRRKRAPVHLIMGPWTHGRRSQTHAGDVDFGPDASFDRAFGMSYFELRRRWYDHLFDARKPNPLDRGRVSVFVMGGGPGDRDARGRLRHGGRWLHADRWPLPDTRERAWYLHAPGGLDPRSSRDERASRWFDYDPAHPVPTLGGTVTSADTVMLPGAYDQREAPQFFGADGSGRDLGERPDVISFRSAPLTRPVEVIGAIRACLYLSSDCPDTDITIKLIDEYPPGDGNPEGFAMNLTDGILRVRYRESWERPSLLEPGQVVEITVEAFATANLFAIGHRIRLDVSSSNYPHFDLNPNTGGAPVGWKTSRVARNTLHLDRSHRSRLILPVRTAPRSRD</sequence>
<dbReference type="InterPro" id="IPR005674">
    <property type="entry name" value="CocE/Ser_esterase"/>
</dbReference>
<keyword evidence="1 3" id="KW-0378">Hydrolase</keyword>
<dbReference type="Gene3D" id="3.40.50.1820">
    <property type="entry name" value="alpha/beta hydrolase"/>
    <property type="match status" value="1"/>
</dbReference>
<dbReference type="InterPro" id="IPR008979">
    <property type="entry name" value="Galactose-bd-like_sf"/>
</dbReference>
<evidence type="ECO:0000313" key="3">
    <source>
        <dbReference type="EMBL" id="AWV07867.1"/>
    </source>
</evidence>
<dbReference type="AlphaFoldDB" id="A0A2U9T9E7"/>
<dbReference type="InterPro" id="IPR000383">
    <property type="entry name" value="Xaa-Pro-like_dom"/>
</dbReference>
<dbReference type="SMART" id="SM00939">
    <property type="entry name" value="PepX_C"/>
    <property type="match status" value="1"/>
</dbReference>
<protein>
    <submittedName>
        <fullName evidence="3">Putative hydrolase, CocE/NonD family</fullName>
    </submittedName>
</protein>
<evidence type="ECO:0000259" key="2">
    <source>
        <dbReference type="SMART" id="SM00939"/>
    </source>
</evidence>
<dbReference type="Pfam" id="PF02129">
    <property type="entry name" value="Peptidase_S15"/>
    <property type="match status" value="1"/>
</dbReference>
<evidence type="ECO:0000313" key="4">
    <source>
        <dbReference type="Proteomes" id="UP000249447"/>
    </source>
</evidence>
<dbReference type="NCBIfam" id="TIGR00976">
    <property type="entry name" value="CocE_NonD"/>
    <property type="match status" value="1"/>
</dbReference>